<keyword evidence="9" id="KW-1185">Reference proteome</keyword>
<dbReference type="GO" id="GO:0004540">
    <property type="term" value="F:RNA nuclease activity"/>
    <property type="evidence" value="ECO:0007669"/>
    <property type="project" value="InterPro"/>
</dbReference>
<dbReference type="InterPro" id="IPR029060">
    <property type="entry name" value="PIN-like_dom_sf"/>
</dbReference>
<dbReference type="Pfam" id="PF01850">
    <property type="entry name" value="PIN"/>
    <property type="match status" value="1"/>
</dbReference>
<keyword evidence="4 6" id="KW-0378">Hydrolase</keyword>
<dbReference type="EC" id="3.1.-.-" evidence="6"/>
<evidence type="ECO:0000313" key="9">
    <source>
        <dbReference type="Proteomes" id="UP000253529"/>
    </source>
</evidence>
<feature type="domain" description="PIN" evidence="7">
    <location>
        <begin position="11"/>
        <end position="127"/>
    </location>
</feature>
<name>A0A366FPI8_9HYPH</name>
<comment type="function">
    <text evidence="6">Toxic component of a toxin-antitoxin (TA) system. An RNase.</text>
</comment>
<keyword evidence="1 6" id="KW-1277">Toxin-antitoxin system</keyword>
<keyword evidence="3 6" id="KW-0479">Metal-binding</keyword>
<evidence type="ECO:0000313" key="8">
    <source>
        <dbReference type="EMBL" id="RBP15629.1"/>
    </source>
</evidence>
<evidence type="ECO:0000259" key="7">
    <source>
        <dbReference type="Pfam" id="PF01850"/>
    </source>
</evidence>
<dbReference type="GO" id="GO:0000287">
    <property type="term" value="F:magnesium ion binding"/>
    <property type="evidence" value="ECO:0007669"/>
    <property type="project" value="UniProtKB-UniRule"/>
</dbReference>
<dbReference type="GO" id="GO:0016787">
    <property type="term" value="F:hydrolase activity"/>
    <property type="evidence" value="ECO:0007669"/>
    <property type="project" value="UniProtKB-KW"/>
</dbReference>
<comment type="caution">
    <text evidence="8">The sequence shown here is derived from an EMBL/GenBank/DDBJ whole genome shotgun (WGS) entry which is preliminary data.</text>
</comment>
<organism evidence="8 9">
    <name type="scientific">Roseiarcus fermentans</name>
    <dbReference type="NCBI Taxonomy" id="1473586"/>
    <lineage>
        <taxon>Bacteria</taxon>
        <taxon>Pseudomonadati</taxon>
        <taxon>Pseudomonadota</taxon>
        <taxon>Alphaproteobacteria</taxon>
        <taxon>Hyphomicrobiales</taxon>
        <taxon>Roseiarcaceae</taxon>
        <taxon>Roseiarcus</taxon>
    </lineage>
</organism>
<sequence length="129" mass="13574">MSGPTVTEVEVVDASALAALLFGEPDAEAVAAQLEGARLVAPPLLGFELANVCLTKMRRDPRQRESLRAAYRLAPALSVEAIAVDHDAVLGLAETTGLTAYDASYLWLSRVLGANLVTLDRKLAAAATQ</sequence>
<comment type="similarity">
    <text evidence="6">Belongs to the PINc/VapC protein family.</text>
</comment>
<evidence type="ECO:0000256" key="6">
    <source>
        <dbReference type="HAMAP-Rule" id="MF_00265"/>
    </source>
</evidence>
<dbReference type="PANTHER" id="PTHR35901:SF1">
    <property type="entry name" value="EXONUCLEASE VAPC9"/>
    <property type="match status" value="1"/>
</dbReference>
<dbReference type="CDD" id="cd09873">
    <property type="entry name" value="PIN_Pae0151-like"/>
    <property type="match status" value="1"/>
</dbReference>
<evidence type="ECO:0000256" key="3">
    <source>
        <dbReference type="ARBA" id="ARBA00022723"/>
    </source>
</evidence>
<dbReference type="SUPFAM" id="SSF88723">
    <property type="entry name" value="PIN domain-like"/>
    <property type="match status" value="1"/>
</dbReference>
<evidence type="ECO:0000256" key="2">
    <source>
        <dbReference type="ARBA" id="ARBA00022722"/>
    </source>
</evidence>
<keyword evidence="2 6" id="KW-0540">Nuclease</keyword>
<dbReference type="HAMAP" id="MF_00265">
    <property type="entry name" value="VapC_Nob1"/>
    <property type="match status" value="1"/>
</dbReference>
<feature type="binding site" evidence="6">
    <location>
        <position position="13"/>
    </location>
    <ligand>
        <name>Mg(2+)</name>
        <dbReference type="ChEBI" id="CHEBI:18420"/>
    </ligand>
</feature>
<evidence type="ECO:0000256" key="5">
    <source>
        <dbReference type="ARBA" id="ARBA00022842"/>
    </source>
</evidence>
<dbReference type="PANTHER" id="PTHR35901">
    <property type="entry name" value="RIBONUCLEASE VAPC3"/>
    <property type="match status" value="1"/>
</dbReference>
<dbReference type="InterPro" id="IPR051619">
    <property type="entry name" value="TypeII_TA_RNase_PINc/VapC"/>
</dbReference>
<comment type="cofactor">
    <cofactor evidence="6">
        <name>Mg(2+)</name>
        <dbReference type="ChEBI" id="CHEBI:18420"/>
    </cofactor>
</comment>
<dbReference type="Proteomes" id="UP000253529">
    <property type="component" value="Unassembled WGS sequence"/>
</dbReference>
<feature type="binding site" evidence="6">
    <location>
        <position position="102"/>
    </location>
    <ligand>
        <name>Mg(2+)</name>
        <dbReference type="ChEBI" id="CHEBI:18420"/>
    </ligand>
</feature>
<evidence type="ECO:0000256" key="4">
    <source>
        <dbReference type="ARBA" id="ARBA00022801"/>
    </source>
</evidence>
<keyword evidence="5 6" id="KW-0460">Magnesium</keyword>
<dbReference type="InterPro" id="IPR022907">
    <property type="entry name" value="VapC_family"/>
</dbReference>
<proteinExistence type="inferred from homology"/>
<dbReference type="InterPro" id="IPR044153">
    <property type="entry name" value="PIN_Pae0151-like"/>
</dbReference>
<dbReference type="AlphaFoldDB" id="A0A366FPI8"/>
<reference evidence="8 9" key="1">
    <citation type="submission" date="2018-06" db="EMBL/GenBank/DDBJ databases">
        <title>Genomic Encyclopedia of Type Strains, Phase IV (KMG-IV): sequencing the most valuable type-strain genomes for metagenomic binning, comparative biology and taxonomic classification.</title>
        <authorList>
            <person name="Goeker M."/>
        </authorList>
    </citation>
    <scope>NUCLEOTIDE SEQUENCE [LARGE SCALE GENOMIC DNA]</scope>
    <source>
        <strain evidence="8 9">DSM 24875</strain>
    </source>
</reference>
<dbReference type="InterPro" id="IPR002716">
    <property type="entry name" value="PIN_dom"/>
</dbReference>
<dbReference type="RefSeq" id="WP_210208841.1">
    <property type="nucleotide sequence ID" value="NZ_QNRK01000008.1"/>
</dbReference>
<dbReference type="Gene3D" id="3.40.50.1010">
    <property type="entry name" value="5'-nuclease"/>
    <property type="match status" value="1"/>
</dbReference>
<protein>
    <recommendedName>
        <fullName evidence="6">Ribonuclease VapC</fullName>
        <shortName evidence="6">RNase VapC</shortName>
        <ecNumber evidence="6">3.1.-.-</ecNumber>
    </recommendedName>
    <alternativeName>
        <fullName evidence="6">Toxin VapC</fullName>
    </alternativeName>
</protein>
<evidence type="ECO:0000256" key="1">
    <source>
        <dbReference type="ARBA" id="ARBA00022649"/>
    </source>
</evidence>
<gene>
    <name evidence="6" type="primary">vapC</name>
    <name evidence="8" type="ORF">DFR50_108187</name>
</gene>
<keyword evidence="6" id="KW-0800">Toxin</keyword>
<accession>A0A366FPI8</accession>
<dbReference type="GO" id="GO:0090729">
    <property type="term" value="F:toxin activity"/>
    <property type="evidence" value="ECO:0007669"/>
    <property type="project" value="UniProtKB-KW"/>
</dbReference>
<dbReference type="EMBL" id="QNRK01000008">
    <property type="protein sequence ID" value="RBP15629.1"/>
    <property type="molecule type" value="Genomic_DNA"/>
</dbReference>